<dbReference type="RefSeq" id="XP_021882417.1">
    <property type="nucleotide sequence ID" value="XM_022027723.1"/>
</dbReference>
<evidence type="ECO:0000313" key="4">
    <source>
        <dbReference type="Proteomes" id="UP000193648"/>
    </source>
</evidence>
<keyword evidence="4" id="KW-1185">Reference proteome</keyword>
<dbReference type="AlphaFoldDB" id="A0A1Y2GQT8"/>
<dbReference type="Pfam" id="PF23553">
    <property type="entry name" value="NELF-A_N"/>
    <property type="match status" value="1"/>
</dbReference>
<dbReference type="EMBL" id="MCFF01000014">
    <property type="protein sequence ID" value="ORZ19249.1"/>
    <property type="molecule type" value="Genomic_DNA"/>
</dbReference>
<feature type="domain" description="NELF-A N-terminal" evidence="2">
    <location>
        <begin position="24"/>
        <end position="146"/>
    </location>
</feature>
<dbReference type="GeneID" id="33569566"/>
<dbReference type="STRING" id="64571.A0A1Y2GQT8"/>
<feature type="compositionally biased region" description="Low complexity" evidence="1">
    <location>
        <begin position="515"/>
        <end position="531"/>
    </location>
</feature>
<feature type="compositionally biased region" description="Basic and acidic residues" evidence="1">
    <location>
        <begin position="342"/>
        <end position="431"/>
    </location>
</feature>
<accession>A0A1Y2GQT8</accession>
<feature type="compositionally biased region" description="Polar residues" evidence="1">
    <location>
        <begin position="619"/>
        <end position="630"/>
    </location>
</feature>
<feature type="compositionally biased region" description="Polar residues" evidence="1">
    <location>
        <begin position="313"/>
        <end position="341"/>
    </location>
</feature>
<comment type="caution">
    <text evidence="3">The sequence shown here is derived from an EMBL/GenBank/DDBJ whole genome shotgun (WGS) entry which is preliminary data.</text>
</comment>
<evidence type="ECO:0000259" key="2">
    <source>
        <dbReference type="Pfam" id="PF23553"/>
    </source>
</evidence>
<dbReference type="InterPro" id="IPR056557">
    <property type="entry name" value="NELF-A_N"/>
</dbReference>
<dbReference type="InParanoid" id="A0A1Y2GQT8"/>
<dbReference type="OrthoDB" id="2135488at2759"/>
<feature type="compositionally biased region" description="Acidic residues" evidence="1">
    <location>
        <begin position="432"/>
        <end position="442"/>
    </location>
</feature>
<dbReference type="Proteomes" id="UP000193648">
    <property type="component" value="Unassembled WGS sequence"/>
</dbReference>
<feature type="region of interest" description="Disordered" evidence="1">
    <location>
        <begin position="253"/>
        <end position="531"/>
    </location>
</feature>
<name>A0A1Y2GQT8_9FUNG</name>
<proteinExistence type="predicted"/>
<sequence>MERLKGEGVQDWLSQHLTAPWQGHQTVASELGNDIIANIKERWSQLDSVVRLGVLFSLISLKKAQQLQLKDKCQELIDHACSDPDDWVRLISQMFKDYPTEGILRFNVEQFADQAQLGSLMDELTNHISHDGIKFHPKEFAYLNDSVCKAAQGKDPKTKTYPPITGPSLQQHFNLRESHLTIHTERAKKLKKMAEQASSAAGNLSISIGGTGVVGSAGGPLSATSPVGPGLGSAGLTGTGGNVAAGGSAATAGLSSTQTVPGGPPRPTKNASTGLFVRKPTGSFLRNNPPRPMPIPRNPSTGQLPLRSPRLDGSTTPRLNQKSSRIQILDIQQGNEIMQNMNDEKRRKEEAEQREKELKKEQRALELEAKRQQDAEKKAQVQKEREEKKREREEAKRLKEKQKQDRDEQLRQQRQHKEQDQQQDQDRPRGPDEDEEEEDDEGTLSSLPVRKRTRIASISSSRRGSKDDGDDEDNYEQMDRSSGVEPPSPITTPSRNQQNEQPTPEGHLNSEQSISNSHTPPQSSHQPQQSSNVLADHPTIFQNINLLTPEDRVYIEAFLQGHPMKRPHENESLYQIVMNQEQVTDASGRPMYETILIEMNFDTGEWKKIKRRRAKPHVPTTSAQQVHPSN</sequence>
<gene>
    <name evidence="3" type="ORF">BCR41DRAFT_385857</name>
</gene>
<organism evidence="3 4">
    <name type="scientific">Lobosporangium transversale</name>
    <dbReference type="NCBI Taxonomy" id="64571"/>
    <lineage>
        <taxon>Eukaryota</taxon>
        <taxon>Fungi</taxon>
        <taxon>Fungi incertae sedis</taxon>
        <taxon>Mucoromycota</taxon>
        <taxon>Mortierellomycotina</taxon>
        <taxon>Mortierellomycetes</taxon>
        <taxon>Mortierellales</taxon>
        <taxon>Mortierellaceae</taxon>
        <taxon>Lobosporangium</taxon>
    </lineage>
</organism>
<protein>
    <recommendedName>
        <fullName evidence="2">NELF-A N-terminal domain-containing protein</fullName>
    </recommendedName>
</protein>
<evidence type="ECO:0000313" key="3">
    <source>
        <dbReference type="EMBL" id="ORZ19249.1"/>
    </source>
</evidence>
<evidence type="ECO:0000256" key="1">
    <source>
        <dbReference type="SAM" id="MobiDB-lite"/>
    </source>
</evidence>
<feature type="region of interest" description="Disordered" evidence="1">
    <location>
        <begin position="611"/>
        <end position="630"/>
    </location>
</feature>
<feature type="compositionally biased region" description="Polar residues" evidence="1">
    <location>
        <begin position="491"/>
        <end position="502"/>
    </location>
</feature>
<reference evidence="3 4" key="1">
    <citation type="submission" date="2016-07" db="EMBL/GenBank/DDBJ databases">
        <title>Pervasive Adenine N6-methylation of Active Genes in Fungi.</title>
        <authorList>
            <consortium name="DOE Joint Genome Institute"/>
            <person name="Mondo S.J."/>
            <person name="Dannebaum R.O."/>
            <person name="Kuo R.C."/>
            <person name="Labutti K."/>
            <person name="Haridas S."/>
            <person name="Kuo A."/>
            <person name="Salamov A."/>
            <person name="Ahrendt S.R."/>
            <person name="Lipzen A."/>
            <person name="Sullivan W."/>
            <person name="Andreopoulos W.B."/>
            <person name="Clum A."/>
            <person name="Lindquist E."/>
            <person name="Daum C."/>
            <person name="Ramamoorthy G.K."/>
            <person name="Gryganskyi A."/>
            <person name="Culley D."/>
            <person name="Magnuson J.K."/>
            <person name="James T.Y."/>
            <person name="O'Malley M.A."/>
            <person name="Stajich J.E."/>
            <person name="Spatafora J.W."/>
            <person name="Visel A."/>
            <person name="Grigoriev I.V."/>
        </authorList>
    </citation>
    <scope>NUCLEOTIDE SEQUENCE [LARGE SCALE GENOMIC DNA]</scope>
    <source>
        <strain evidence="3 4">NRRL 3116</strain>
    </source>
</reference>